<sequence length="145" mass="15822">MEALEMAQGGAQREETNRALAVVATETQVTVKQVDHRVKKSTKPDLSRSDGDEIARSYGLDPKIFSEYFINSYGEVIGICPDVGGDAFGVNLGPAPAEFSAISVPNRLNSINNGKPFGPVIRIRSDLPTKEWLHSIKLLLIMLPK</sequence>
<feature type="region of interest" description="Disordered" evidence="1">
    <location>
        <begin position="34"/>
        <end position="54"/>
    </location>
</feature>
<accession>A0A831A0V6</accession>
<protein>
    <submittedName>
        <fullName evidence="2">Uncharacterized protein</fullName>
    </submittedName>
</protein>
<gene>
    <name evidence="2" type="ORF">BN437_1071</name>
</gene>
<comment type="caution">
    <text evidence="2">The sequence shown here is derived from an EMBL/GenBank/DDBJ whole genome shotgun (WGS) entry which is preliminary data.</text>
</comment>
<name>A0A831A0V6_ERWAM</name>
<dbReference type="EMBL" id="CAPB01000008">
    <property type="protein sequence ID" value="CCO93025.1"/>
    <property type="molecule type" value="Genomic_DNA"/>
</dbReference>
<dbReference type="Proteomes" id="UP000013111">
    <property type="component" value="Unassembled WGS sequence"/>
</dbReference>
<evidence type="ECO:0000256" key="1">
    <source>
        <dbReference type="SAM" id="MobiDB-lite"/>
    </source>
</evidence>
<reference evidence="2 3" key="1">
    <citation type="submission" date="2012-11" db="EMBL/GenBank/DDBJ databases">
        <authorList>
            <person name="Linke B."/>
        </authorList>
    </citation>
    <scope>NUCLEOTIDE SEQUENCE [LARGE SCALE GENOMIC DNA]</scope>
    <source>
        <strain evidence="3">CFBP 1232</strain>
    </source>
</reference>
<organism evidence="2 3">
    <name type="scientific">Erwinia amylovora NBRC 12687 = CFBP 1232</name>
    <dbReference type="NCBI Taxonomy" id="1219359"/>
    <lineage>
        <taxon>Bacteria</taxon>
        <taxon>Pseudomonadati</taxon>
        <taxon>Pseudomonadota</taxon>
        <taxon>Gammaproteobacteria</taxon>
        <taxon>Enterobacterales</taxon>
        <taxon>Erwiniaceae</taxon>
        <taxon>Erwinia</taxon>
    </lineage>
</organism>
<evidence type="ECO:0000313" key="2">
    <source>
        <dbReference type="EMBL" id="CCO93025.1"/>
    </source>
</evidence>
<reference evidence="2 3" key="2">
    <citation type="submission" date="2013-04" db="EMBL/GenBank/DDBJ databases">
        <title>Comparative genomics of 12 strains of Erwinia amylovora identifies a pan-genome with a large conserved core and provides insights into host specificity.</title>
        <authorList>
            <person name="Mann R.A."/>
            <person name="Smits T.H.M."/>
            <person name="Buehlmann A."/>
            <person name="Blom J."/>
            <person name="Goesmann A."/>
            <person name="Frey J.E."/>
            <person name="Plummer K.M."/>
            <person name="Beer S.V."/>
            <person name="Luck J."/>
            <person name="Duffy B."/>
            <person name="Rodoni B."/>
        </authorList>
    </citation>
    <scope>NUCLEOTIDE SEQUENCE [LARGE SCALE GENOMIC DNA]</scope>
    <source>
        <strain evidence="3">CFBP 1232</strain>
    </source>
</reference>
<evidence type="ECO:0000313" key="3">
    <source>
        <dbReference type="Proteomes" id="UP000013111"/>
    </source>
</evidence>
<proteinExistence type="predicted"/>
<feature type="compositionally biased region" description="Basic and acidic residues" evidence="1">
    <location>
        <begin position="42"/>
        <end position="54"/>
    </location>
</feature>
<dbReference type="AlphaFoldDB" id="A0A831A0V6"/>